<dbReference type="Gene3D" id="1.10.287.130">
    <property type="match status" value="1"/>
</dbReference>
<name>A0ABS5F398_9PROT</name>
<keyword evidence="7" id="KW-0808">Transferase</keyword>
<evidence type="ECO:0000256" key="11">
    <source>
        <dbReference type="ARBA" id="ARBA00022840"/>
    </source>
</evidence>
<keyword evidence="4" id="KW-1003">Cell membrane</keyword>
<dbReference type="Proteomes" id="UP001196870">
    <property type="component" value="Unassembled WGS sequence"/>
</dbReference>
<organism evidence="18 19">
    <name type="scientific">Plastoroseomonas hellenica</name>
    <dbReference type="NCBI Taxonomy" id="2687306"/>
    <lineage>
        <taxon>Bacteria</taxon>
        <taxon>Pseudomonadati</taxon>
        <taxon>Pseudomonadota</taxon>
        <taxon>Alphaproteobacteria</taxon>
        <taxon>Acetobacterales</taxon>
        <taxon>Acetobacteraceae</taxon>
        <taxon>Plastoroseomonas</taxon>
    </lineage>
</organism>
<dbReference type="SMART" id="SM00388">
    <property type="entry name" value="HisKA"/>
    <property type="match status" value="1"/>
</dbReference>
<feature type="transmembrane region" description="Helical" evidence="15">
    <location>
        <begin position="157"/>
        <end position="177"/>
    </location>
</feature>
<dbReference type="Pfam" id="PF02518">
    <property type="entry name" value="HATPase_c"/>
    <property type="match status" value="1"/>
</dbReference>
<dbReference type="InterPro" id="IPR004358">
    <property type="entry name" value="Sig_transdc_His_kin-like_C"/>
</dbReference>
<keyword evidence="8 15" id="KW-0812">Transmembrane</keyword>
<feature type="domain" description="Histidine kinase" evidence="16">
    <location>
        <begin position="238"/>
        <end position="437"/>
    </location>
</feature>
<dbReference type="Pfam" id="PF00672">
    <property type="entry name" value="HAMP"/>
    <property type="match status" value="1"/>
</dbReference>
<keyword evidence="9" id="KW-0547">Nucleotide-binding</keyword>
<keyword evidence="6" id="KW-0597">Phosphoprotein</keyword>
<dbReference type="CDD" id="cd00075">
    <property type="entry name" value="HATPase"/>
    <property type="match status" value="1"/>
</dbReference>
<gene>
    <name evidence="18" type="ORF">GXW71_21995</name>
</gene>
<evidence type="ECO:0000256" key="9">
    <source>
        <dbReference type="ARBA" id="ARBA00022741"/>
    </source>
</evidence>
<evidence type="ECO:0000256" key="3">
    <source>
        <dbReference type="ARBA" id="ARBA00012438"/>
    </source>
</evidence>
<evidence type="ECO:0000313" key="19">
    <source>
        <dbReference type="Proteomes" id="UP001196870"/>
    </source>
</evidence>
<dbReference type="PROSITE" id="PS50109">
    <property type="entry name" value="HIS_KIN"/>
    <property type="match status" value="1"/>
</dbReference>
<dbReference type="Pfam" id="PF00512">
    <property type="entry name" value="HisKA"/>
    <property type="match status" value="1"/>
</dbReference>
<dbReference type="InterPro" id="IPR050980">
    <property type="entry name" value="2C_sensor_his_kinase"/>
</dbReference>
<dbReference type="PRINTS" id="PR00344">
    <property type="entry name" value="BCTRLSENSOR"/>
</dbReference>
<dbReference type="InterPro" id="IPR003594">
    <property type="entry name" value="HATPase_dom"/>
</dbReference>
<comment type="subcellular location">
    <subcellularLocation>
        <location evidence="2">Cell inner membrane</location>
        <topology evidence="2">Multi-pass membrane protein</topology>
    </subcellularLocation>
</comment>
<evidence type="ECO:0000256" key="7">
    <source>
        <dbReference type="ARBA" id="ARBA00022679"/>
    </source>
</evidence>
<dbReference type="SUPFAM" id="SSF158472">
    <property type="entry name" value="HAMP domain-like"/>
    <property type="match status" value="1"/>
</dbReference>
<keyword evidence="12 15" id="KW-1133">Transmembrane helix</keyword>
<dbReference type="InterPro" id="IPR003660">
    <property type="entry name" value="HAMP_dom"/>
</dbReference>
<protein>
    <recommendedName>
        <fullName evidence="3">histidine kinase</fullName>
        <ecNumber evidence="3">2.7.13.3</ecNumber>
    </recommendedName>
</protein>
<keyword evidence="10" id="KW-0418">Kinase</keyword>
<keyword evidence="14 15" id="KW-0472">Membrane</keyword>
<evidence type="ECO:0000256" key="1">
    <source>
        <dbReference type="ARBA" id="ARBA00000085"/>
    </source>
</evidence>
<evidence type="ECO:0000256" key="12">
    <source>
        <dbReference type="ARBA" id="ARBA00022989"/>
    </source>
</evidence>
<feature type="domain" description="HAMP" evidence="17">
    <location>
        <begin position="178"/>
        <end position="230"/>
    </location>
</feature>
<dbReference type="InterPro" id="IPR036097">
    <property type="entry name" value="HisK_dim/P_sf"/>
</dbReference>
<keyword evidence="5" id="KW-0997">Cell inner membrane</keyword>
<evidence type="ECO:0000256" key="4">
    <source>
        <dbReference type="ARBA" id="ARBA00022475"/>
    </source>
</evidence>
<evidence type="ECO:0000256" key="5">
    <source>
        <dbReference type="ARBA" id="ARBA00022519"/>
    </source>
</evidence>
<dbReference type="Gene3D" id="3.30.565.10">
    <property type="entry name" value="Histidine kinase-like ATPase, C-terminal domain"/>
    <property type="match status" value="1"/>
</dbReference>
<dbReference type="SMART" id="SM00304">
    <property type="entry name" value="HAMP"/>
    <property type="match status" value="1"/>
</dbReference>
<dbReference type="InterPro" id="IPR036890">
    <property type="entry name" value="HATPase_C_sf"/>
</dbReference>
<dbReference type="InterPro" id="IPR005467">
    <property type="entry name" value="His_kinase_dom"/>
</dbReference>
<evidence type="ECO:0000256" key="8">
    <source>
        <dbReference type="ARBA" id="ARBA00022692"/>
    </source>
</evidence>
<keyword evidence="13" id="KW-0902">Two-component regulatory system</keyword>
<evidence type="ECO:0000256" key="10">
    <source>
        <dbReference type="ARBA" id="ARBA00022777"/>
    </source>
</evidence>
<evidence type="ECO:0000256" key="14">
    <source>
        <dbReference type="ARBA" id="ARBA00023136"/>
    </source>
</evidence>
<keyword evidence="19" id="KW-1185">Reference proteome</keyword>
<comment type="catalytic activity">
    <reaction evidence="1">
        <text>ATP + protein L-histidine = ADP + protein N-phospho-L-histidine.</text>
        <dbReference type="EC" id="2.7.13.3"/>
    </reaction>
</comment>
<dbReference type="SUPFAM" id="SSF55874">
    <property type="entry name" value="ATPase domain of HSP90 chaperone/DNA topoisomerase II/histidine kinase"/>
    <property type="match status" value="1"/>
</dbReference>
<dbReference type="CDD" id="cd00082">
    <property type="entry name" value="HisKA"/>
    <property type="match status" value="1"/>
</dbReference>
<evidence type="ECO:0000256" key="15">
    <source>
        <dbReference type="SAM" id="Phobius"/>
    </source>
</evidence>
<accession>A0ABS5F398</accession>
<sequence length="445" mass="46538">MAWLSPASLAGRTTLILLAGLLVFHFGSVWLLERGVHGAMEEGREIQAAEHISAATRVIGALPEAMREAAARAFSSADFAVTWQPAAPTGTLDEAALAQLRDRLVRRAPVLAGLRIGHGPAAPGEARPIQGGVPLPDGGWIAFTATGLELAAVPAHASLASLSAMALGIVLASLLVVRWITNPLRRLAGAAEDFGRGASPVPLPEDGPREVRDAARTFNAMQARIHRLVADRTQALAAVSHDLRTPIQRLRLRAGFLEDAEAQRAIDADLDEMEGMVEATLAYLRGEAESEAPRQADLAAILVTLCDAAADAGAAVTYAGPDRVPIRLRPLVMKRALANLIDNAVKHGGGARVFLEDAPAAATVRIEDDGPGIPEAALETVFEPFQRLDASRNRGSGGTGLGLAIARQAVRGHGGTIQLANRPEGGLVATLRLPKTGSIGEGDLT</sequence>
<dbReference type="CDD" id="cd06225">
    <property type="entry name" value="HAMP"/>
    <property type="match status" value="1"/>
</dbReference>
<evidence type="ECO:0000259" key="17">
    <source>
        <dbReference type="PROSITE" id="PS50885"/>
    </source>
</evidence>
<proteinExistence type="predicted"/>
<dbReference type="InterPro" id="IPR003661">
    <property type="entry name" value="HisK_dim/P_dom"/>
</dbReference>
<feature type="transmembrane region" description="Helical" evidence="15">
    <location>
        <begin position="12"/>
        <end position="32"/>
    </location>
</feature>
<dbReference type="PANTHER" id="PTHR44936:SF5">
    <property type="entry name" value="SENSOR HISTIDINE KINASE ENVZ"/>
    <property type="match status" value="1"/>
</dbReference>
<dbReference type="SUPFAM" id="SSF47384">
    <property type="entry name" value="Homodimeric domain of signal transducing histidine kinase"/>
    <property type="match status" value="1"/>
</dbReference>
<evidence type="ECO:0000259" key="16">
    <source>
        <dbReference type="PROSITE" id="PS50109"/>
    </source>
</evidence>
<evidence type="ECO:0000313" key="18">
    <source>
        <dbReference type="EMBL" id="MBR0667049.1"/>
    </source>
</evidence>
<evidence type="ECO:0000256" key="13">
    <source>
        <dbReference type="ARBA" id="ARBA00023012"/>
    </source>
</evidence>
<dbReference type="PANTHER" id="PTHR44936">
    <property type="entry name" value="SENSOR PROTEIN CREC"/>
    <property type="match status" value="1"/>
</dbReference>
<evidence type="ECO:0000256" key="2">
    <source>
        <dbReference type="ARBA" id="ARBA00004429"/>
    </source>
</evidence>
<dbReference type="EMBL" id="JAAGBB010000029">
    <property type="protein sequence ID" value="MBR0667049.1"/>
    <property type="molecule type" value="Genomic_DNA"/>
</dbReference>
<reference evidence="19" key="1">
    <citation type="journal article" date="2021" name="Syst. Appl. Microbiol.">
        <title>Roseomonas hellenica sp. nov., isolated from roots of wild-growing Alkanna tinctoria.</title>
        <authorList>
            <person name="Rat A."/>
            <person name="Naranjo H.D."/>
            <person name="Lebbe L."/>
            <person name="Cnockaert M."/>
            <person name="Krigas N."/>
            <person name="Grigoriadou K."/>
            <person name="Maloupa E."/>
            <person name="Willems A."/>
        </authorList>
    </citation>
    <scope>NUCLEOTIDE SEQUENCE [LARGE SCALE GENOMIC DNA]</scope>
    <source>
        <strain evidence="19">LMG 31523</strain>
    </source>
</reference>
<dbReference type="SMART" id="SM00387">
    <property type="entry name" value="HATPase_c"/>
    <property type="match status" value="1"/>
</dbReference>
<comment type="caution">
    <text evidence="18">The sequence shown here is derived from an EMBL/GenBank/DDBJ whole genome shotgun (WGS) entry which is preliminary data.</text>
</comment>
<dbReference type="PROSITE" id="PS50885">
    <property type="entry name" value="HAMP"/>
    <property type="match status" value="1"/>
</dbReference>
<keyword evidence="11" id="KW-0067">ATP-binding</keyword>
<dbReference type="EC" id="2.7.13.3" evidence="3"/>
<evidence type="ECO:0000256" key="6">
    <source>
        <dbReference type="ARBA" id="ARBA00022553"/>
    </source>
</evidence>